<sequence length="254" mass="28892">GLGLLPNRAIFCIPSLACHNTTDWLKCERALPAGNPISYLTQGVFSHLEKLNELNLRSNLITNLSSGTFPSSFEELDLKGNKLVQLLPDSFGRLTSLTHLFLSMNQLTDLPEDVFRNLTALPYLDLSENQLTSLPRTIFQDLTKIKIVHLQNNNQAFLEKLYLSENNLQTVPQGFFDAFFHENVMRICRNDWSCNCHMLYLYDYVERQGHLMEDLSNVYCTDPGPLRGQGLVSVERDQLVCPSNFSSRTKATPF</sequence>
<evidence type="ECO:0000256" key="1">
    <source>
        <dbReference type="ARBA" id="ARBA00022614"/>
    </source>
</evidence>
<dbReference type="InterPro" id="IPR001611">
    <property type="entry name" value="Leu-rich_rpt"/>
</dbReference>
<reference evidence="5" key="2">
    <citation type="submission" date="2025-09" db="UniProtKB">
        <authorList>
            <consortium name="Ensembl"/>
        </authorList>
    </citation>
    <scope>IDENTIFICATION</scope>
</reference>
<dbReference type="SMART" id="SM00364">
    <property type="entry name" value="LRR_BAC"/>
    <property type="match status" value="5"/>
</dbReference>
<reference evidence="5" key="1">
    <citation type="submission" date="2025-08" db="UniProtKB">
        <authorList>
            <consortium name="Ensembl"/>
        </authorList>
    </citation>
    <scope>IDENTIFICATION</scope>
</reference>
<name>A0A674C7E7_SALTR</name>
<keyword evidence="1" id="KW-0433">Leucine-rich repeat</keyword>
<dbReference type="Gene3D" id="3.80.10.10">
    <property type="entry name" value="Ribonuclease Inhibitor"/>
    <property type="match status" value="3"/>
</dbReference>
<evidence type="ECO:0000313" key="5">
    <source>
        <dbReference type="Ensembl" id="ENSSTUP00000079547.1"/>
    </source>
</evidence>
<accession>A0A674C7E7</accession>
<dbReference type="SUPFAM" id="SSF52058">
    <property type="entry name" value="L domain-like"/>
    <property type="match status" value="1"/>
</dbReference>
<feature type="domain" description="LRRCT" evidence="4">
    <location>
        <begin position="190"/>
        <end position="242"/>
    </location>
</feature>
<dbReference type="InParanoid" id="A0A674C7E7"/>
<evidence type="ECO:0000256" key="2">
    <source>
        <dbReference type="ARBA" id="ARBA00022729"/>
    </source>
</evidence>
<organism evidence="5 6">
    <name type="scientific">Salmo trutta</name>
    <name type="common">Brown trout</name>
    <dbReference type="NCBI Taxonomy" id="8032"/>
    <lineage>
        <taxon>Eukaryota</taxon>
        <taxon>Metazoa</taxon>
        <taxon>Chordata</taxon>
        <taxon>Craniata</taxon>
        <taxon>Vertebrata</taxon>
        <taxon>Euteleostomi</taxon>
        <taxon>Actinopterygii</taxon>
        <taxon>Neopterygii</taxon>
        <taxon>Teleostei</taxon>
        <taxon>Protacanthopterygii</taxon>
        <taxon>Salmoniformes</taxon>
        <taxon>Salmonidae</taxon>
        <taxon>Salmoninae</taxon>
        <taxon>Salmo</taxon>
    </lineage>
</organism>
<dbReference type="SMART" id="SM00082">
    <property type="entry name" value="LRRCT"/>
    <property type="match status" value="1"/>
</dbReference>
<evidence type="ECO:0000259" key="4">
    <source>
        <dbReference type="SMART" id="SM00082"/>
    </source>
</evidence>
<dbReference type="InterPro" id="IPR003591">
    <property type="entry name" value="Leu-rich_rpt_typical-subtyp"/>
</dbReference>
<evidence type="ECO:0000256" key="3">
    <source>
        <dbReference type="ARBA" id="ARBA00022737"/>
    </source>
</evidence>
<dbReference type="Pfam" id="PF00560">
    <property type="entry name" value="LRR_1"/>
    <property type="match status" value="2"/>
</dbReference>
<dbReference type="Pfam" id="PF13855">
    <property type="entry name" value="LRR_8"/>
    <property type="match status" value="1"/>
</dbReference>
<proteinExistence type="predicted"/>
<protein>
    <recommendedName>
        <fullName evidence="4">LRRCT domain-containing protein</fullName>
    </recommendedName>
</protein>
<evidence type="ECO:0000313" key="6">
    <source>
        <dbReference type="Proteomes" id="UP000472277"/>
    </source>
</evidence>
<keyword evidence="6" id="KW-1185">Reference proteome</keyword>
<dbReference type="InterPro" id="IPR032675">
    <property type="entry name" value="LRR_dom_sf"/>
</dbReference>
<dbReference type="PANTHER" id="PTHR24366:SF159">
    <property type="entry name" value="CD180 MOLECULE"/>
    <property type="match status" value="1"/>
</dbReference>
<dbReference type="Proteomes" id="UP000472277">
    <property type="component" value="Chromosome 21"/>
</dbReference>
<dbReference type="PANTHER" id="PTHR24366">
    <property type="entry name" value="IG(IMMUNOGLOBULIN) AND LRR(LEUCINE RICH REPEAT) DOMAINS"/>
    <property type="match status" value="1"/>
</dbReference>
<dbReference type="PROSITE" id="PS51450">
    <property type="entry name" value="LRR"/>
    <property type="match status" value="3"/>
</dbReference>
<keyword evidence="3" id="KW-0677">Repeat</keyword>
<dbReference type="InterPro" id="IPR000483">
    <property type="entry name" value="Cys-rich_flank_reg_C"/>
</dbReference>
<dbReference type="OMA" id="KCERALP"/>
<dbReference type="SMART" id="SM00369">
    <property type="entry name" value="LRR_TYP"/>
    <property type="match status" value="5"/>
</dbReference>
<dbReference type="GeneTree" id="ENSGT00940000166731"/>
<dbReference type="Ensembl" id="ENSSTUT00000084680.1">
    <property type="protein sequence ID" value="ENSSTUP00000079547.1"/>
    <property type="gene ID" value="ENSSTUG00000035089.1"/>
</dbReference>
<dbReference type="AlphaFoldDB" id="A0A674C7E7"/>
<keyword evidence="2" id="KW-0732">Signal</keyword>